<dbReference type="Gene3D" id="3.40.570.10">
    <property type="entry name" value="Extracellular Endonuclease, subunit A"/>
    <property type="match status" value="1"/>
</dbReference>
<feature type="active site" description="Proton acceptor" evidence="1">
    <location>
        <position position="548"/>
    </location>
</feature>
<dbReference type="Proteomes" id="UP000482800">
    <property type="component" value="Unassembled WGS sequence"/>
</dbReference>
<dbReference type="AlphaFoldDB" id="A0A6V8KHI5"/>
<dbReference type="GO" id="GO:0016787">
    <property type="term" value="F:hydrolase activity"/>
    <property type="evidence" value="ECO:0007669"/>
    <property type="project" value="InterPro"/>
</dbReference>
<keyword evidence="6" id="KW-0540">Nuclease</keyword>
<evidence type="ECO:0000256" key="1">
    <source>
        <dbReference type="PIRSR" id="PIRSR640255-1"/>
    </source>
</evidence>
<dbReference type="SMART" id="SM00477">
    <property type="entry name" value="NUC"/>
    <property type="match status" value="1"/>
</dbReference>
<dbReference type="PANTHER" id="PTHR13966">
    <property type="entry name" value="ENDONUCLEASE RELATED"/>
    <property type="match status" value="1"/>
</dbReference>
<feature type="domain" description="DNA/RNA non-specific endonuclease/pyrophosphatase/phosphodiesterase" evidence="5">
    <location>
        <begin position="467"/>
        <end position="703"/>
    </location>
</feature>
<dbReference type="RefSeq" id="WP_173061640.1">
    <property type="nucleotide sequence ID" value="NZ_BAABGO010000092.1"/>
</dbReference>
<keyword evidence="6" id="KW-0378">Hydrolase</keyword>
<dbReference type="Gene3D" id="2.40.10.120">
    <property type="match status" value="1"/>
</dbReference>
<keyword evidence="7" id="KW-1185">Reference proteome</keyword>
<dbReference type="InterPro" id="IPR009003">
    <property type="entry name" value="Peptidase_S1_PA"/>
</dbReference>
<reference evidence="6 7" key="2">
    <citation type="submission" date="2020-03" db="EMBL/GenBank/DDBJ databases">
        <authorList>
            <person name="Ichikawa N."/>
            <person name="Kimura A."/>
            <person name="Kitahashi Y."/>
            <person name="Uohara A."/>
        </authorList>
    </citation>
    <scope>NUCLEOTIDE SEQUENCE [LARGE SCALE GENOMIC DNA]</scope>
    <source>
        <strain evidence="6 7">NBRC 108639</strain>
    </source>
</reference>
<feature type="compositionally biased region" description="Basic and acidic residues" evidence="3">
    <location>
        <begin position="496"/>
        <end position="506"/>
    </location>
</feature>
<reference evidence="6 7" key="1">
    <citation type="submission" date="2020-03" db="EMBL/GenBank/DDBJ databases">
        <title>Whole genome shotgun sequence of Phytohabitans houttuyneae NBRC 108639.</title>
        <authorList>
            <person name="Komaki H."/>
            <person name="Tamura T."/>
        </authorList>
    </citation>
    <scope>NUCLEOTIDE SEQUENCE [LARGE SCALE GENOMIC DNA]</scope>
    <source>
        <strain evidence="6 7">NBRC 108639</strain>
    </source>
</reference>
<accession>A0A6V8KHI5</accession>
<protein>
    <submittedName>
        <fullName evidence="6">Endonuclease</fullName>
    </submittedName>
</protein>
<keyword evidence="6" id="KW-0255">Endonuclease</keyword>
<organism evidence="6 7">
    <name type="scientific">Phytohabitans houttuyneae</name>
    <dbReference type="NCBI Taxonomy" id="1076126"/>
    <lineage>
        <taxon>Bacteria</taxon>
        <taxon>Bacillati</taxon>
        <taxon>Actinomycetota</taxon>
        <taxon>Actinomycetes</taxon>
        <taxon>Micromonosporales</taxon>
        <taxon>Micromonosporaceae</taxon>
    </lineage>
</organism>
<dbReference type="GO" id="GO:0046872">
    <property type="term" value="F:metal ion binding"/>
    <property type="evidence" value="ECO:0007669"/>
    <property type="project" value="UniProtKB-KW"/>
</dbReference>
<feature type="binding site" evidence="2">
    <location>
        <position position="585"/>
    </location>
    <ligand>
        <name>Mg(2+)</name>
        <dbReference type="ChEBI" id="CHEBI:18420"/>
        <note>catalytic</note>
    </ligand>
</feature>
<dbReference type="InterPro" id="IPR020821">
    <property type="entry name" value="ENPP1-3/EXOG-like_nuc-like"/>
</dbReference>
<dbReference type="GO" id="GO:0004519">
    <property type="term" value="F:endonuclease activity"/>
    <property type="evidence" value="ECO:0007669"/>
    <property type="project" value="UniProtKB-KW"/>
</dbReference>
<evidence type="ECO:0000313" key="7">
    <source>
        <dbReference type="Proteomes" id="UP000482800"/>
    </source>
</evidence>
<evidence type="ECO:0000259" key="4">
    <source>
        <dbReference type="SMART" id="SM00477"/>
    </source>
</evidence>
<evidence type="ECO:0000256" key="2">
    <source>
        <dbReference type="PIRSR" id="PIRSR640255-2"/>
    </source>
</evidence>
<feature type="region of interest" description="Disordered" evidence="3">
    <location>
        <begin position="492"/>
        <end position="517"/>
    </location>
</feature>
<evidence type="ECO:0000256" key="3">
    <source>
        <dbReference type="SAM" id="MobiDB-lite"/>
    </source>
</evidence>
<sequence>MPTTPDERLRRYLEQIVPQPTLGQMLEEQPDHESVPAVPTAPRAQVRQARTAVEKLAVGRELTPAERFTLEAIVLPDQRPAIDIVDGDFAVDHPLWSHFAGQAIRAVLRRVITSIGRIELPGHPTLPYGGTGFVVGPGLLMTNRHVAEIFAAGLGAAGLSFRPGLSAGVDFRRERGRDGSLFLAVRQVVMIHPYWDMALLRVDGLTAMQAPIPLSLRSPEELAGRDVAVIGYPAFDPRNDAEVQHTVFGGVYNVKRLQPGKLTGSGLIASFGKSVTAALHDSSTLGGNSGSAVIDVATGHVAAVHFAGHYLVTNYAVPARELSRDARVVDAGVVFAAVPRPEPEVWADWWDIADPREVATTTTTAAPSRDRVTLQPDGAASTTVITVPLEISVRIGTAAPVAPPPGAVAAGAVVDGALERAVEPTHDLDYSSRRGYDPDFLGVAVPLPKPTKPKTLARLDDGDHVIAYHHFSLAMHKSRRLAIFTACNLDASPQRKRPEPGRDYTRKGLGGLGGNDTERWFTDPRIPQIHQLPDRFFARDQGAFDRGHLVRREDVAWGTTYDQVRTANGDSFHTTNCSPQVAGFNRSDGAVNWGALEDVVQRQAGKDRLSIMAGPVLAAGDRVFTGVDDTGDVQVQIPSEYWKVVLAADGDRLQAFAFVLEQDLADVPLEFAVDAPWRQHMIAIRELEAKLGTLRFPKAMHDADQSGTELGEAVRASAALDLVAS</sequence>
<keyword evidence="2" id="KW-0479">Metal-binding</keyword>
<dbReference type="SUPFAM" id="SSF54060">
    <property type="entry name" value="His-Me finger endonucleases"/>
    <property type="match status" value="1"/>
</dbReference>
<dbReference type="SMART" id="SM00892">
    <property type="entry name" value="Endonuclease_NS"/>
    <property type="match status" value="1"/>
</dbReference>
<dbReference type="SUPFAM" id="SSF50494">
    <property type="entry name" value="Trypsin-like serine proteases"/>
    <property type="match status" value="1"/>
</dbReference>
<evidence type="ECO:0000259" key="5">
    <source>
        <dbReference type="SMART" id="SM00892"/>
    </source>
</evidence>
<dbReference type="InterPro" id="IPR044929">
    <property type="entry name" value="DNA/RNA_non-sp_Endonuclease_sf"/>
</dbReference>
<comment type="caution">
    <text evidence="6">The sequence shown here is derived from an EMBL/GenBank/DDBJ whole genome shotgun (WGS) entry which is preliminary data.</text>
</comment>
<evidence type="ECO:0000313" key="6">
    <source>
        <dbReference type="EMBL" id="GFJ81868.1"/>
    </source>
</evidence>
<gene>
    <name evidence="6" type="ORF">Phou_060480</name>
</gene>
<dbReference type="InterPro" id="IPR001604">
    <property type="entry name" value="Endo_G_ENPP1-like_dom"/>
</dbReference>
<dbReference type="InterPro" id="IPR044925">
    <property type="entry name" value="His-Me_finger_sf"/>
</dbReference>
<dbReference type="Pfam" id="PF13365">
    <property type="entry name" value="Trypsin_2"/>
    <property type="match status" value="1"/>
</dbReference>
<dbReference type="Pfam" id="PF01223">
    <property type="entry name" value="Endonuclease_NS"/>
    <property type="match status" value="1"/>
</dbReference>
<dbReference type="PANTHER" id="PTHR13966:SF5">
    <property type="entry name" value="ENDONUCLEASE G, MITOCHONDRIAL"/>
    <property type="match status" value="1"/>
</dbReference>
<proteinExistence type="predicted"/>
<feature type="domain" description="ENPP1-3/EXOG-like endonuclease/phosphodiesterase" evidence="4">
    <location>
        <begin position="468"/>
        <end position="702"/>
    </location>
</feature>
<dbReference type="EMBL" id="BLPF01000002">
    <property type="protein sequence ID" value="GFJ81868.1"/>
    <property type="molecule type" value="Genomic_DNA"/>
</dbReference>
<dbReference type="InterPro" id="IPR040255">
    <property type="entry name" value="Non-specific_endonuclease"/>
</dbReference>
<dbReference type="GO" id="GO:0003676">
    <property type="term" value="F:nucleic acid binding"/>
    <property type="evidence" value="ECO:0007669"/>
    <property type="project" value="InterPro"/>
</dbReference>
<name>A0A6V8KHI5_9ACTN</name>